<gene>
    <name evidence="3" type="ORF">FCM35_KLT13351</name>
</gene>
<dbReference type="PROSITE" id="PS50004">
    <property type="entry name" value="C2"/>
    <property type="match status" value="1"/>
</dbReference>
<feature type="compositionally biased region" description="Basic and acidic residues" evidence="1">
    <location>
        <begin position="205"/>
        <end position="225"/>
    </location>
</feature>
<comment type="caution">
    <text evidence="3">The sequence shown here is derived from an EMBL/GenBank/DDBJ whole genome shotgun (WGS) entry which is preliminary data.</text>
</comment>
<dbReference type="SUPFAM" id="SSF49562">
    <property type="entry name" value="C2 domain (Calcium/lipid-binding domain, CaLB)"/>
    <property type="match status" value="1"/>
</dbReference>
<dbReference type="Gene3D" id="2.60.40.150">
    <property type="entry name" value="C2 domain"/>
    <property type="match status" value="1"/>
</dbReference>
<dbReference type="PANTHER" id="PTHR32246:SF143">
    <property type="entry name" value="CALCIUM-DEPENDENT LIPID-BINDING (CALB DOMAIN) FAMILY PROTEIN"/>
    <property type="match status" value="1"/>
</dbReference>
<dbReference type="SMART" id="SM00239">
    <property type="entry name" value="C2"/>
    <property type="match status" value="1"/>
</dbReference>
<dbReference type="GO" id="GO:0006952">
    <property type="term" value="P:defense response"/>
    <property type="evidence" value="ECO:0007669"/>
    <property type="project" value="InterPro"/>
</dbReference>
<dbReference type="EMBL" id="SWLB01000025">
    <property type="protein sequence ID" value="KAF3322210.1"/>
    <property type="molecule type" value="Genomic_DNA"/>
</dbReference>
<sequence>MSVAGTATPTVPDRASVSRSKSKSKSKSISGPGSGSRSGSGGYYPSLPPFPFNFHLLEVTVISAQDLQPAGRSMQTYAVAWIDPSSKSRTRLDAIGYTDPSWNEKFVFRVEDAVLRSDTSVVSVEIYARGLVFRSDNLLGTARALISTLRPSLATQFHALQVRRPSSLRPQGILNIAVSLLDGYAKSLPLYQDLNRSYNVREKTRIDSSKEKGRDAAKRRTERKQSYKHKGSSKGWRCLNPATDSGEIQIKPIDAKPWVVKRVSFKEPCLD</sequence>
<dbReference type="InterPro" id="IPR035892">
    <property type="entry name" value="C2_domain_sf"/>
</dbReference>
<evidence type="ECO:0000313" key="4">
    <source>
        <dbReference type="Proteomes" id="UP000623129"/>
    </source>
</evidence>
<protein>
    <submittedName>
        <fullName evidence="3">C2 domain-containing protein</fullName>
    </submittedName>
</protein>
<name>A0A833QA37_9POAL</name>
<dbReference type="InterPro" id="IPR044750">
    <property type="entry name" value="C2_SRC2/BAP"/>
</dbReference>
<accession>A0A833QA37</accession>
<feature type="region of interest" description="Disordered" evidence="1">
    <location>
        <begin position="205"/>
        <end position="243"/>
    </location>
</feature>
<proteinExistence type="predicted"/>
<dbReference type="InterPro" id="IPR000008">
    <property type="entry name" value="C2_dom"/>
</dbReference>
<evidence type="ECO:0000259" key="2">
    <source>
        <dbReference type="PROSITE" id="PS50004"/>
    </source>
</evidence>
<evidence type="ECO:0000313" key="3">
    <source>
        <dbReference type="EMBL" id="KAF3322210.1"/>
    </source>
</evidence>
<dbReference type="PANTHER" id="PTHR32246">
    <property type="entry name" value="INGRESSION PROTEIN FIC1"/>
    <property type="match status" value="1"/>
</dbReference>
<evidence type="ECO:0000256" key="1">
    <source>
        <dbReference type="SAM" id="MobiDB-lite"/>
    </source>
</evidence>
<reference evidence="3" key="1">
    <citation type="submission" date="2020-01" db="EMBL/GenBank/DDBJ databases">
        <title>Genome sequence of Kobresia littledalei, the first chromosome-level genome in the family Cyperaceae.</title>
        <authorList>
            <person name="Qu G."/>
        </authorList>
    </citation>
    <scope>NUCLEOTIDE SEQUENCE</scope>
    <source>
        <strain evidence="3">C.B.Clarke</strain>
        <tissue evidence="3">Leaf</tissue>
    </source>
</reference>
<feature type="region of interest" description="Disordered" evidence="1">
    <location>
        <begin position="1"/>
        <end position="40"/>
    </location>
</feature>
<organism evidence="3 4">
    <name type="scientific">Carex littledalei</name>
    <dbReference type="NCBI Taxonomy" id="544730"/>
    <lineage>
        <taxon>Eukaryota</taxon>
        <taxon>Viridiplantae</taxon>
        <taxon>Streptophyta</taxon>
        <taxon>Embryophyta</taxon>
        <taxon>Tracheophyta</taxon>
        <taxon>Spermatophyta</taxon>
        <taxon>Magnoliopsida</taxon>
        <taxon>Liliopsida</taxon>
        <taxon>Poales</taxon>
        <taxon>Cyperaceae</taxon>
        <taxon>Cyperoideae</taxon>
        <taxon>Cariceae</taxon>
        <taxon>Carex</taxon>
        <taxon>Carex subgen. Euthyceras</taxon>
    </lineage>
</organism>
<dbReference type="Proteomes" id="UP000623129">
    <property type="component" value="Unassembled WGS sequence"/>
</dbReference>
<dbReference type="CDD" id="cd04051">
    <property type="entry name" value="C2_SRC2_like"/>
    <property type="match status" value="1"/>
</dbReference>
<feature type="domain" description="C2" evidence="2">
    <location>
        <begin position="39"/>
        <end position="162"/>
    </location>
</feature>
<dbReference type="OrthoDB" id="1909968at2759"/>
<keyword evidence="4" id="KW-1185">Reference proteome</keyword>
<dbReference type="AlphaFoldDB" id="A0A833QA37"/>
<dbReference type="Pfam" id="PF00168">
    <property type="entry name" value="C2"/>
    <property type="match status" value="1"/>
</dbReference>